<evidence type="ECO:0000256" key="1">
    <source>
        <dbReference type="ARBA" id="ARBA00008853"/>
    </source>
</evidence>
<dbReference type="Pfam" id="PF08450">
    <property type="entry name" value="SGL"/>
    <property type="match status" value="1"/>
</dbReference>
<evidence type="ECO:0000256" key="2">
    <source>
        <dbReference type="ARBA" id="ARBA00022801"/>
    </source>
</evidence>
<accession>A0ABS4VML6</accession>
<reference evidence="4 5" key="1">
    <citation type="submission" date="2021-03" db="EMBL/GenBank/DDBJ databases">
        <title>Sequencing the genomes of 1000 actinobacteria strains.</title>
        <authorList>
            <person name="Klenk H.-P."/>
        </authorList>
    </citation>
    <scope>NUCLEOTIDE SEQUENCE [LARGE SCALE GENOMIC DNA]</scope>
    <source>
        <strain evidence="4 5">DSM 45256</strain>
    </source>
</reference>
<protein>
    <submittedName>
        <fullName evidence="4">Sugar lactone lactonase YvrE</fullName>
    </submittedName>
</protein>
<organism evidence="4 5">
    <name type="scientific">Pseudonocardia parietis</name>
    <dbReference type="NCBI Taxonomy" id="570936"/>
    <lineage>
        <taxon>Bacteria</taxon>
        <taxon>Bacillati</taxon>
        <taxon>Actinomycetota</taxon>
        <taxon>Actinomycetes</taxon>
        <taxon>Pseudonocardiales</taxon>
        <taxon>Pseudonocardiaceae</taxon>
        <taxon>Pseudonocardia</taxon>
    </lineage>
</organism>
<dbReference type="PANTHER" id="PTHR47572">
    <property type="entry name" value="LIPOPROTEIN-RELATED"/>
    <property type="match status" value="1"/>
</dbReference>
<dbReference type="InterPro" id="IPR011042">
    <property type="entry name" value="6-blade_b-propeller_TolB-like"/>
</dbReference>
<evidence type="ECO:0000259" key="3">
    <source>
        <dbReference type="Pfam" id="PF08450"/>
    </source>
</evidence>
<dbReference type="Gene3D" id="2.120.10.30">
    <property type="entry name" value="TolB, C-terminal domain"/>
    <property type="match status" value="1"/>
</dbReference>
<evidence type="ECO:0000313" key="5">
    <source>
        <dbReference type="Proteomes" id="UP001519295"/>
    </source>
</evidence>
<dbReference type="EMBL" id="JAGINU010000001">
    <property type="protein sequence ID" value="MBP2364809.1"/>
    <property type="molecule type" value="Genomic_DNA"/>
</dbReference>
<dbReference type="Proteomes" id="UP001519295">
    <property type="component" value="Unassembled WGS sequence"/>
</dbReference>
<dbReference type="InterPro" id="IPR013658">
    <property type="entry name" value="SGL"/>
</dbReference>
<comment type="caution">
    <text evidence="4">The sequence shown here is derived from an EMBL/GenBank/DDBJ whole genome shotgun (WGS) entry which is preliminary data.</text>
</comment>
<dbReference type="SUPFAM" id="SSF63829">
    <property type="entry name" value="Calcium-dependent phosphotriesterase"/>
    <property type="match status" value="1"/>
</dbReference>
<keyword evidence="2" id="KW-0378">Hydrolase</keyword>
<gene>
    <name evidence="4" type="ORF">JOF36_000505</name>
</gene>
<sequence length="295" mass="31215">MSRKFDTVLDGGDYFEGVRWHDDRWYASDALRGIVFAVDEAGVREDLMQVEALCSGLGFMPDGSLVVVSMKDRLLLRRHLDGTVSTHADLSAVSPHWINDMIVDAQGRSWVGTIGFAIAEGADPTPGELFRVDPDGSVTVAARDLWCPNGVVVTGDGATLIVAESFAGRLTAFTIGADGTLSERRVLAAFGPTPEPAGAQEMLGAVEVAPDGLAIDSQDHVWVSDAANQRFVRVSPAGEIVDEIEHPDGTNVYSCALGGADGHRFLMAAADGFFEAIQGVQGTAQLTATSVEVPV</sequence>
<keyword evidence="5" id="KW-1185">Reference proteome</keyword>
<proteinExistence type="inferred from homology"/>
<name>A0ABS4VML6_9PSEU</name>
<evidence type="ECO:0000313" key="4">
    <source>
        <dbReference type="EMBL" id="MBP2364809.1"/>
    </source>
</evidence>
<feature type="domain" description="SMP-30/Gluconolactonase/LRE-like region" evidence="3">
    <location>
        <begin position="16"/>
        <end position="270"/>
    </location>
</feature>
<dbReference type="InterPro" id="IPR051262">
    <property type="entry name" value="SMP-30/CGR1_Lactonase"/>
</dbReference>
<comment type="similarity">
    <text evidence="1">Belongs to the SMP-30/CGR1 family.</text>
</comment>
<dbReference type="RefSeq" id="WP_210024822.1">
    <property type="nucleotide sequence ID" value="NZ_JAGINU010000001.1"/>
</dbReference>
<dbReference type="PANTHER" id="PTHR47572:SF4">
    <property type="entry name" value="LACTONASE DRP35"/>
    <property type="match status" value="1"/>
</dbReference>